<dbReference type="SUPFAM" id="SSF100934">
    <property type="entry name" value="Heat shock protein 70kD (HSP70), C-terminal subdomain"/>
    <property type="match status" value="1"/>
</dbReference>
<dbReference type="EC" id="3.2.1.28" evidence="3"/>
<dbReference type="SUPFAM" id="SSF100920">
    <property type="entry name" value="Heat shock protein 70kD (HSP70), peptide-binding domain"/>
    <property type="match status" value="1"/>
</dbReference>
<evidence type="ECO:0000313" key="12">
    <source>
        <dbReference type="Proteomes" id="UP000593568"/>
    </source>
</evidence>
<reference evidence="11 12" key="1">
    <citation type="journal article" date="2019" name="Genome Biol. Evol.">
        <title>Insights into the evolution of the New World diploid cottons (Gossypium, subgenus Houzingenia) based on genome sequencing.</title>
        <authorList>
            <person name="Grover C.E."/>
            <person name="Arick M.A. 2nd"/>
            <person name="Thrash A."/>
            <person name="Conover J.L."/>
            <person name="Sanders W.S."/>
            <person name="Peterson D.G."/>
            <person name="Frelichowski J.E."/>
            <person name="Scheffler J.A."/>
            <person name="Scheffler B.E."/>
            <person name="Wendel J.F."/>
        </authorList>
    </citation>
    <scope>NUCLEOTIDE SEQUENCE [LARGE SCALE GENOMIC DNA]</scope>
    <source>
        <strain evidence="11">8</strain>
        <tissue evidence="11">Leaf</tissue>
    </source>
</reference>
<keyword evidence="6" id="KW-0067">ATP-binding</keyword>
<evidence type="ECO:0000256" key="4">
    <source>
        <dbReference type="ARBA" id="ARBA00022741"/>
    </source>
</evidence>
<evidence type="ECO:0000256" key="9">
    <source>
        <dbReference type="SAM" id="Coils"/>
    </source>
</evidence>
<accession>A0A7J9E6V0</accession>
<evidence type="ECO:0000313" key="11">
    <source>
        <dbReference type="EMBL" id="MBA0768756.1"/>
    </source>
</evidence>
<dbReference type="InterPro" id="IPR012341">
    <property type="entry name" value="6hp_glycosidase-like_sf"/>
</dbReference>
<dbReference type="Pfam" id="PF01204">
    <property type="entry name" value="Trehalase"/>
    <property type="match status" value="1"/>
</dbReference>
<comment type="similarity">
    <text evidence="1">Belongs to the glycosyl hydrolase 37 family.</text>
</comment>
<keyword evidence="12" id="KW-1185">Reference proteome</keyword>
<protein>
    <recommendedName>
        <fullName evidence="3">alpha,alpha-trehalase</fullName>
        <ecNumber evidence="3">3.2.1.28</ecNumber>
    </recommendedName>
    <alternativeName>
        <fullName evidence="7">Alpha,alpha-trehalase</fullName>
    </alternativeName>
    <alternativeName>
        <fullName evidence="8">Alpha,alpha-trehalose glucohydrolase</fullName>
    </alternativeName>
</protein>
<dbReference type="SUPFAM" id="SSF48208">
    <property type="entry name" value="Six-hairpin glycosidases"/>
    <property type="match status" value="1"/>
</dbReference>
<evidence type="ECO:0000256" key="6">
    <source>
        <dbReference type="ARBA" id="ARBA00022840"/>
    </source>
</evidence>
<dbReference type="EMBL" id="JABEZW010000007">
    <property type="protein sequence ID" value="MBA0768756.1"/>
    <property type="molecule type" value="Genomic_DNA"/>
</dbReference>
<keyword evidence="5" id="KW-0256">Endoplasmic reticulum</keyword>
<proteinExistence type="inferred from homology"/>
<evidence type="ECO:0000256" key="2">
    <source>
        <dbReference type="ARBA" id="ARBA00007381"/>
    </source>
</evidence>
<dbReference type="GO" id="GO:0005993">
    <property type="term" value="P:trehalose catabolic process"/>
    <property type="evidence" value="ECO:0007669"/>
    <property type="project" value="TreeGrafter"/>
</dbReference>
<evidence type="ECO:0000256" key="8">
    <source>
        <dbReference type="ARBA" id="ARBA00031637"/>
    </source>
</evidence>
<dbReference type="AlphaFoldDB" id="A0A7J9E6V0"/>
<dbReference type="Gene3D" id="1.20.1270.10">
    <property type="match status" value="1"/>
</dbReference>
<dbReference type="FunFam" id="1.20.1270.10:FF:000015">
    <property type="entry name" value="Luminal-binding protein 5"/>
    <property type="match status" value="1"/>
</dbReference>
<keyword evidence="4" id="KW-0547">Nucleotide-binding</keyword>
<dbReference type="Gene3D" id="2.60.34.10">
    <property type="entry name" value="Substrate Binding Domain Of DNAk, Chain A, domain 1"/>
    <property type="match status" value="1"/>
</dbReference>
<evidence type="ECO:0000256" key="5">
    <source>
        <dbReference type="ARBA" id="ARBA00022824"/>
    </source>
</evidence>
<evidence type="ECO:0000256" key="3">
    <source>
        <dbReference type="ARBA" id="ARBA00012757"/>
    </source>
</evidence>
<dbReference type="FunFam" id="2.60.34.10:FF:000056">
    <property type="entry name" value="Protein CBG18239"/>
    <property type="match status" value="1"/>
</dbReference>
<evidence type="ECO:0000256" key="7">
    <source>
        <dbReference type="ARBA" id="ARBA00030473"/>
    </source>
</evidence>
<comment type="caution">
    <text evidence="11">The sequence shown here is derived from an EMBL/GenBank/DDBJ whole genome shotgun (WGS) entry which is preliminary data.</text>
</comment>
<dbReference type="InterPro" id="IPR029047">
    <property type="entry name" value="HSP70_peptide-bd_sf"/>
</dbReference>
<dbReference type="GO" id="GO:0005524">
    <property type="term" value="F:ATP binding"/>
    <property type="evidence" value="ECO:0007669"/>
    <property type="project" value="UniProtKB-KW"/>
</dbReference>
<dbReference type="InterPro" id="IPR008928">
    <property type="entry name" value="6-hairpin_glycosidase_sf"/>
</dbReference>
<dbReference type="InterPro" id="IPR013126">
    <property type="entry name" value="Hsp_70_fam"/>
</dbReference>
<dbReference type="Pfam" id="PF00012">
    <property type="entry name" value="HSP70"/>
    <property type="match status" value="1"/>
</dbReference>
<comment type="similarity">
    <text evidence="2">Belongs to the heat shock protein 70 family.</text>
</comment>
<feature type="compositionally biased region" description="Acidic residues" evidence="10">
    <location>
        <begin position="413"/>
        <end position="423"/>
    </location>
</feature>
<name>A0A7J9E6V0_9ROSI</name>
<keyword evidence="9" id="KW-0175">Coiled coil</keyword>
<evidence type="ECO:0000256" key="10">
    <source>
        <dbReference type="SAM" id="MobiDB-lite"/>
    </source>
</evidence>
<sequence>MAAANHSPSSPYSCAKDSVIPTTSLVTFLERVQETAFQTYEKSKFDHKDFIDLSLKFDLSTTVKAFDEISKTENGSVSTKDFEEFIGKWFKSAGEDLVYVEPMDFETEPYGFLPKVENPEVRAWALEVHGLWKKLSREVSSSVHDHPELHTLLPLPVPGMIPGSRFREVYYWDSYWVIRGLLASKMHETAKAIVTNLISLLDTYGYVLNGARAYYTNRRLVVEGDALTAIKSIRNREVLQAVRKDWIAWGRKSQVLRGTPQIEVTFEVDANGILNVKAEDKGTGKSEKITITNDKGRLSQEEIERMVREAEEFAEEDKKVKEKIDARNSLETYVYNMKNQINDKDKLADKLESDEKEKVETAVKEALEWLDDNQNAEKEDFEEKLKEVEAVCNPIITAVYQRSGGGPGGAASNEEEDDSHDEL</sequence>
<dbReference type="Gene3D" id="1.50.10.10">
    <property type="match status" value="1"/>
</dbReference>
<dbReference type="Proteomes" id="UP000593568">
    <property type="component" value="Unassembled WGS sequence"/>
</dbReference>
<dbReference type="InterPro" id="IPR001661">
    <property type="entry name" value="Glyco_hydro_37"/>
</dbReference>
<feature type="coiled-coil region" evidence="9">
    <location>
        <begin position="303"/>
        <end position="391"/>
    </location>
</feature>
<dbReference type="GO" id="GO:0004555">
    <property type="term" value="F:alpha,alpha-trehalase activity"/>
    <property type="evidence" value="ECO:0007669"/>
    <property type="project" value="UniProtKB-EC"/>
</dbReference>
<dbReference type="GO" id="GO:0140662">
    <property type="term" value="F:ATP-dependent protein folding chaperone"/>
    <property type="evidence" value="ECO:0007669"/>
    <property type="project" value="InterPro"/>
</dbReference>
<dbReference type="PANTHER" id="PTHR23403">
    <property type="entry name" value="TREHALASE"/>
    <property type="match status" value="1"/>
</dbReference>
<gene>
    <name evidence="11" type="ORF">Gotri_017536</name>
</gene>
<dbReference type="InterPro" id="IPR029048">
    <property type="entry name" value="HSP70_C_sf"/>
</dbReference>
<evidence type="ECO:0000256" key="1">
    <source>
        <dbReference type="ARBA" id="ARBA00005615"/>
    </source>
</evidence>
<organism evidence="11 12">
    <name type="scientific">Gossypium trilobum</name>
    <dbReference type="NCBI Taxonomy" id="34281"/>
    <lineage>
        <taxon>Eukaryota</taxon>
        <taxon>Viridiplantae</taxon>
        <taxon>Streptophyta</taxon>
        <taxon>Embryophyta</taxon>
        <taxon>Tracheophyta</taxon>
        <taxon>Spermatophyta</taxon>
        <taxon>Magnoliopsida</taxon>
        <taxon>eudicotyledons</taxon>
        <taxon>Gunneridae</taxon>
        <taxon>Pentapetalae</taxon>
        <taxon>rosids</taxon>
        <taxon>malvids</taxon>
        <taxon>Malvales</taxon>
        <taxon>Malvaceae</taxon>
        <taxon>Malvoideae</taxon>
        <taxon>Gossypium</taxon>
    </lineage>
</organism>
<feature type="region of interest" description="Disordered" evidence="10">
    <location>
        <begin position="400"/>
        <end position="423"/>
    </location>
</feature>
<dbReference type="PANTHER" id="PTHR23403:SF1">
    <property type="entry name" value="TREHALASE"/>
    <property type="match status" value="1"/>
</dbReference>